<gene>
    <name evidence="1" type="ORF">WM16_25760</name>
</gene>
<evidence type="ECO:0000313" key="2">
    <source>
        <dbReference type="Proteomes" id="UP000065504"/>
    </source>
</evidence>
<protein>
    <submittedName>
        <fullName evidence="1">Uncharacterized protein</fullName>
    </submittedName>
</protein>
<reference evidence="1 2" key="1">
    <citation type="submission" date="2015-11" db="EMBL/GenBank/DDBJ databases">
        <title>Expanding the genomic diversity of Burkholderia species for the development of highly accurate diagnostics.</title>
        <authorList>
            <person name="Sahl J."/>
            <person name="Keim P."/>
            <person name="Wagner D."/>
        </authorList>
    </citation>
    <scope>NUCLEOTIDE SEQUENCE [LARGE SCALE GENOMIC DNA]</scope>
    <source>
        <strain evidence="1 2">MSMB782WGS</strain>
    </source>
</reference>
<dbReference type="RefSeq" id="WP_010095601.1">
    <property type="nucleotide sequence ID" value="NZ_LPJF01000019.1"/>
</dbReference>
<comment type="caution">
    <text evidence="1">The sequence shown here is derived from an EMBL/GenBank/DDBJ whole genome shotgun (WGS) entry which is preliminary data.</text>
</comment>
<dbReference type="EMBL" id="LPLU01000120">
    <property type="protein sequence ID" value="KWK67892.1"/>
    <property type="molecule type" value="Genomic_DNA"/>
</dbReference>
<name>A0A107IKV2_9BURK</name>
<evidence type="ECO:0000313" key="1">
    <source>
        <dbReference type="EMBL" id="KWK67892.1"/>
    </source>
</evidence>
<organism evidence="1 2">
    <name type="scientific">Burkholderia ubonensis</name>
    <dbReference type="NCBI Taxonomy" id="101571"/>
    <lineage>
        <taxon>Bacteria</taxon>
        <taxon>Pseudomonadati</taxon>
        <taxon>Pseudomonadota</taxon>
        <taxon>Betaproteobacteria</taxon>
        <taxon>Burkholderiales</taxon>
        <taxon>Burkholderiaceae</taxon>
        <taxon>Burkholderia</taxon>
        <taxon>Burkholderia cepacia complex</taxon>
    </lineage>
</organism>
<sequence>MEMVMSMRATYTFALQYGGNATFYIPQNGYPSGAAVYLLAAHLADGPTSLADRFHRANRAAELTSPGGHKNLSYQYAIDLGGYLFAYQHDSCTDEWETIFSGHYAEFINGHAPFNVLGDGVLKQINALRPRERGEWVTRGQLVRRHVAAVAALALQCERFPERADVIASYRNDVDALALALQKYSEEGDFD</sequence>
<dbReference type="Proteomes" id="UP000065504">
    <property type="component" value="Unassembled WGS sequence"/>
</dbReference>
<dbReference type="AlphaFoldDB" id="A0A107IKV2"/>
<proteinExistence type="predicted"/>
<accession>A0A107IKV2</accession>